<dbReference type="InterPro" id="IPR012839">
    <property type="entry name" value="Organic_radical_activase"/>
</dbReference>
<comment type="similarity">
    <text evidence="2">Belongs to the organic radical-activating enzymes family.</text>
</comment>
<dbReference type="SFLD" id="SFLDG01118">
    <property type="entry name" value="activating_enzymes__group_2"/>
    <property type="match status" value="1"/>
</dbReference>
<keyword evidence="4" id="KW-0949">S-adenosyl-L-methionine</keyword>
<dbReference type="Gene3D" id="3.30.70.20">
    <property type="match status" value="1"/>
</dbReference>
<dbReference type="PIRSF" id="PIRSF000371">
    <property type="entry name" value="PFL_act_enz"/>
    <property type="match status" value="1"/>
</dbReference>
<dbReference type="PROSITE" id="PS00198">
    <property type="entry name" value="4FE4S_FER_1"/>
    <property type="match status" value="1"/>
</dbReference>
<sequence length="315" mass="35233">MQTPTEANKTGEPKAPLILEIKGNSLDDGPGIRTVIFFKGCPLTCSWCHNPEGKSAAQEIAFDPEQCIDCERCLPVCKRGALEPNNPYFVNRDVCNLCFDCIETCPTGALSRVGKHMEVDAVAAAIEEDMPFFRISGGGVTLSGGEPLLFMDYVSLLLEKLKKIGVHTLIETCGYFSFKEFNIKILPWIKTIYFDLKLFDAIEHKEHCGVDNSLILENFEKLRRAQARSGIELLVRIPLIPGITATDENLSRIAAFLRKNESSRVALLEYNPLWMEKSRKIGRENAIALNGSITAWMKAAEVERCHEIFEGFEIV</sequence>
<dbReference type="InterPro" id="IPR034457">
    <property type="entry name" value="Organic_radical-activating"/>
</dbReference>
<dbReference type="PROSITE" id="PS51918">
    <property type="entry name" value="RADICAL_SAM"/>
    <property type="match status" value="1"/>
</dbReference>
<dbReference type="SUPFAM" id="SSF54862">
    <property type="entry name" value="4Fe-4S ferredoxins"/>
    <property type="match status" value="1"/>
</dbReference>
<protein>
    <recommendedName>
        <fullName evidence="14">Glycyl-radical enzyme activating protein</fullName>
    </recommendedName>
</protein>
<dbReference type="SUPFAM" id="SSF102114">
    <property type="entry name" value="Radical SAM enzymes"/>
    <property type="match status" value="1"/>
</dbReference>
<evidence type="ECO:0008006" key="14">
    <source>
        <dbReference type="Google" id="ProtNLM"/>
    </source>
</evidence>
<dbReference type="InterPro" id="IPR013785">
    <property type="entry name" value="Aldolase_TIM"/>
</dbReference>
<dbReference type="PROSITE" id="PS51379">
    <property type="entry name" value="4FE4S_FER_2"/>
    <property type="match status" value="2"/>
</dbReference>
<dbReference type="EMBL" id="MELK01000006">
    <property type="protein sequence ID" value="OFW60180.1"/>
    <property type="molecule type" value="Genomic_DNA"/>
</dbReference>
<dbReference type="Gene3D" id="3.20.20.70">
    <property type="entry name" value="Aldolase class I"/>
    <property type="match status" value="1"/>
</dbReference>
<gene>
    <name evidence="12" type="ORF">A2Y75_02290</name>
</gene>
<evidence type="ECO:0000256" key="3">
    <source>
        <dbReference type="ARBA" id="ARBA00022485"/>
    </source>
</evidence>
<feature type="domain" description="4Fe-4S ferredoxin-type" evidence="10">
    <location>
        <begin position="88"/>
        <end position="115"/>
    </location>
</feature>
<comment type="cofactor">
    <cofactor evidence="1">
        <name>[4Fe-4S] cluster</name>
        <dbReference type="ChEBI" id="CHEBI:49883"/>
    </cofactor>
</comment>
<evidence type="ECO:0000313" key="13">
    <source>
        <dbReference type="Proteomes" id="UP000177876"/>
    </source>
</evidence>
<dbReference type="SFLD" id="SFLDG01066">
    <property type="entry name" value="organic_radical-activating_enz"/>
    <property type="match status" value="1"/>
</dbReference>
<dbReference type="PANTHER" id="PTHR30352:SF4">
    <property type="entry name" value="PYRUVATE FORMATE-LYASE 2-ACTIVATING ENZYME"/>
    <property type="match status" value="1"/>
</dbReference>
<keyword evidence="3" id="KW-0004">4Fe-4S</keyword>
<dbReference type="InterPro" id="IPR058240">
    <property type="entry name" value="rSAM_sf"/>
</dbReference>
<keyword evidence="7" id="KW-0408">Iron</keyword>
<evidence type="ECO:0000256" key="9">
    <source>
        <dbReference type="ARBA" id="ARBA00047365"/>
    </source>
</evidence>
<dbReference type="CDD" id="cd01335">
    <property type="entry name" value="Radical_SAM"/>
    <property type="match status" value="1"/>
</dbReference>
<dbReference type="GO" id="GO:0051539">
    <property type="term" value="F:4 iron, 4 sulfur cluster binding"/>
    <property type="evidence" value="ECO:0007669"/>
    <property type="project" value="UniProtKB-KW"/>
</dbReference>
<organism evidence="12 13">
    <name type="scientific">Candidatus Solincola sediminis</name>
    <dbReference type="NCBI Taxonomy" id="1797199"/>
    <lineage>
        <taxon>Bacteria</taxon>
        <taxon>Bacillati</taxon>
        <taxon>Actinomycetota</taxon>
        <taxon>Candidatus Geothermincolia</taxon>
        <taxon>Candidatus Geothermincolales</taxon>
        <taxon>Candidatus Geothermincolaceae</taxon>
        <taxon>Candidatus Solincola</taxon>
    </lineage>
</organism>
<dbReference type="SFLD" id="SFLDS00029">
    <property type="entry name" value="Radical_SAM"/>
    <property type="match status" value="1"/>
</dbReference>
<dbReference type="InterPro" id="IPR017900">
    <property type="entry name" value="4Fe4S_Fe_S_CS"/>
</dbReference>
<comment type="caution">
    <text evidence="12">The sequence shown here is derived from an EMBL/GenBank/DDBJ whole genome shotgun (WGS) entry which is preliminary data.</text>
</comment>
<dbReference type="GO" id="GO:0046872">
    <property type="term" value="F:metal ion binding"/>
    <property type="evidence" value="ECO:0007669"/>
    <property type="project" value="UniProtKB-KW"/>
</dbReference>
<keyword evidence="6" id="KW-0560">Oxidoreductase</keyword>
<evidence type="ECO:0000259" key="11">
    <source>
        <dbReference type="PROSITE" id="PS51918"/>
    </source>
</evidence>
<dbReference type="Proteomes" id="UP000177876">
    <property type="component" value="Unassembled WGS sequence"/>
</dbReference>
<dbReference type="InterPro" id="IPR017896">
    <property type="entry name" value="4Fe4S_Fe-S-bd"/>
</dbReference>
<dbReference type="PANTHER" id="PTHR30352">
    <property type="entry name" value="PYRUVATE FORMATE-LYASE-ACTIVATING ENZYME"/>
    <property type="match status" value="1"/>
</dbReference>
<evidence type="ECO:0000256" key="4">
    <source>
        <dbReference type="ARBA" id="ARBA00022691"/>
    </source>
</evidence>
<evidence type="ECO:0000256" key="5">
    <source>
        <dbReference type="ARBA" id="ARBA00022723"/>
    </source>
</evidence>
<name>A0A1F2WTR5_9ACTN</name>
<dbReference type="GO" id="GO:0016491">
    <property type="term" value="F:oxidoreductase activity"/>
    <property type="evidence" value="ECO:0007669"/>
    <property type="project" value="UniProtKB-KW"/>
</dbReference>
<evidence type="ECO:0000256" key="6">
    <source>
        <dbReference type="ARBA" id="ARBA00023002"/>
    </source>
</evidence>
<dbReference type="STRING" id="1797197.A2Y75_02290"/>
<evidence type="ECO:0000256" key="2">
    <source>
        <dbReference type="ARBA" id="ARBA00009777"/>
    </source>
</evidence>
<dbReference type="PROSITE" id="PS01087">
    <property type="entry name" value="RADICAL_ACTIVATING"/>
    <property type="match status" value="1"/>
</dbReference>
<dbReference type="InterPro" id="IPR001989">
    <property type="entry name" value="Radical_activat_CS"/>
</dbReference>
<feature type="domain" description="4Fe-4S ferredoxin-type" evidence="10">
    <location>
        <begin position="58"/>
        <end position="87"/>
    </location>
</feature>
<evidence type="ECO:0000256" key="1">
    <source>
        <dbReference type="ARBA" id="ARBA00001966"/>
    </source>
</evidence>
<keyword evidence="8" id="KW-0411">Iron-sulfur</keyword>
<evidence type="ECO:0000313" key="12">
    <source>
        <dbReference type="EMBL" id="OFW60180.1"/>
    </source>
</evidence>
<dbReference type="AlphaFoldDB" id="A0A1F2WTR5"/>
<proteinExistence type="inferred from homology"/>
<dbReference type="NCBIfam" id="TIGR02494">
    <property type="entry name" value="PFLE_PFLC"/>
    <property type="match status" value="1"/>
</dbReference>
<keyword evidence="5" id="KW-0479">Metal-binding</keyword>
<dbReference type="Pfam" id="PF04055">
    <property type="entry name" value="Radical_SAM"/>
    <property type="match status" value="1"/>
</dbReference>
<dbReference type="InterPro" id="IPR040074">
    <property type="entry name" value="BssD/PflA/YjjW"/>
</dbReference>
<accession>A0A1F2WTR5</accession>
<feature type="domain" description="Radical SAM core" evidence="11">
    <location>
        <begin position="27"/>
        <end position="310"/>
    </location>
</feature>
<dbReference type="InterPro" id="IPR007197">
    <property type="entry name" value="rSAM"/>
</dbReference>
<reference evidence="12 13" key="1">
    <citation type="journal article" date="2016" name="Nat. Commun.">
        <title>Thousands of microbial genomes shed light on interconnected biogeochemical processes in an aquifer system.</title>
        <authorList>
            <person name="Anantharaman K."/>
            <person name="Brown C.T."/>
            <person name="Hug L.A."/>
            <person name="Sharon I."/>
            <person name="Castelle C.J."/>
            <person name="Probst A.J."/>
            <person name="Thomas B.C."/>
            <person name="Singh A."/>
            <person name="Wilkins M.J."/>
            <person name="Karaoz U."/>
            <person name="Brodie E.L."/>
            <person name="Williams K.H."/>
            <person name="Hubbard S.S."/>
            <person name="Banfield J.F."/>
        </authorList>
    </citation>
    <scope>NUCLEOTIDE SEQUENCE [LARGE SCALE GENOMIC DNA]</scope>
</reference>
<evidence type="ECO:0000259" key="10">
    <source>
        <dbReference type="PROSITE" id="PS51379"/>
    </source>
</evidence>
<comment type="catalytic activity">
    <reaction evidence="9">
        <text>glycyl-[protein] + reduced [flavodoxin] + S-adenosyl-L-methionine = glycin-2-yl radical-[protein] + semiquinone [flavodoxin] + 5'-deoxyadenosine + L-methionine + H(+)</text>
        <dbReference type="Rhea" id="RHEA:61976"/>
        <dbReference type="Rhea" id="RHEA-COMP:10622"/>
        <dbReference type="Rhea" id="RHEA-COMP:14480"/>
        <dbReference type="Rhea" id="RHEA-COMP:15993"/>
        <dbReference type="Rhea" id="RHEA-COMP:15994"/>
        <dbReference type="ChEBI" id="CHEBI:15378"/>
        <dbReference type="ChEBI" id="CHEBI:17319"/>
        <dbReference type="ChEBI" id="CHEBI:29947"/>
        <dbReference type="ChEBI" id="CHEBI:32722"/>
        <dbReference type="ChEBI" id="CHEBI:57618"/>
        <dbReference type="ChEBI" id="CHEBI:57844"/>
        <dbReference type="ChEBI" id="CHEBI:59789"/>
        <dbReference type="ChEBI" id="CHEBI:140311"/>
    </reaction>
</comment>
<evidence type="ECO:0000256" key="8">
    <source>
        <dbReference type="ARBA" id="ARBA00023014"/>
    </source>
</evidence>
<evidence type="ECO:0000256" key="7">
    <source>
        <dbReference type="ARBA" id="ARBA00023004"/>
    </source>
</evidence>